<evidence type="ECO:0000256" key="6">
    <source>
        <dbReference type="ARBA" id="ARBA00022741"/>
    </source>
</evidence>
<accession>A0A193FTN1</accession>
<evidence type="ECO:0000313" key="14">
    <source>
        <dbReference type="EMBL" id="ANN70995.1"/>
    </source>
</evidence>
<comment type="similarity">
    <text evidence="2">Belongs to the HPPK family.</text>
</comment>
<keyword evidence="6" id="KW-0547">Nucleotide-binding</keyword>
<evidence type="ECO:0000256" key="11">
    <source>
        <dbReference type="ARBA" id="ARBA00029766"/>
    </source>
</evidence>
<dbReference type="PROSITE" id="PS00794">
    <property type="entry name" value="HPPK"/>
    <property type="match status" value="1"/>
</dbReference>
<name>A0A193FTN1_9BORD</name>
<dbReference type="RefSeq" id="WP_066668610.1">
    <property type="nucleotide sequence ID" value="NZ_CP016171.1"/>
</dbReference>
<dbReference type="InterPro" id="IPR000550">
    <property type="entry name" value="Hppk"/>
</dbReference>
<dbReference type="NCBIfam" id="TIGR01498">
    <property type="entry name" value="folK"/>
    <property type="match status" value="1"/>
</dbReference>
<keyword evidence="5" id="KW-0808">Transferase</keyword>
<protein>
    <recommendedName>
        <fullName evidence="4">2-amino-4-hydroxy-6-hydroxymethyldihydropteridine pyrophosphokinase</fullName>
        <ecNumber evidence="3">2.7.6.3</ecNumber>
    </recommendedName>
    <alternativeName>
        <fullName evidence="11">6-hydroxymethyl-7,8-dihydropterin pyrophosphokinase</fullName>
    </alternativeName>
    <alternativeName>
        <fullName evidence="12">7,8-dihydro-6-hydroxymethylpterin-pyrophosphokinase</fullName>
    </alternativeName>
</protein>
<dbReference type="STRING" id="463025.BAU08_06310"/>
<gene>
    <name evidence="14" type="ORF">BAU08_06310</name>
</gene>
<dbReference type="Proteomes" id="UP000092213">
    <property type="component" value="Chromosome"/>
</dbReference>
<organism evidence="14 15">
    <name type="scientific">Bordetella bronchialis</name>
    <dbReference type="NCBI Taxonomy" id="463025"/>
    <lineage>
        <taxon>Bacteria</taxon>
        <taxon>Pseudomonadati</taxon>
        <taxon>Pseudomonadota</taxon>
        <taxon>Betaproteobacteria</taxon>
        <taxon>Burkholderiales</taxon>
        <taxon>Alcaligenaceae</taxon>
        <taxon>Bordetella</taxon>
    </lineage>
</organism>
<comment type="pathway">
    <text evidence="1">Cofactor biosynthesis; tetrahydrofolate biosynthesis; 2-amino-4-hydroxy-6-hydroxymethyl-7,8-dihydropteridine diphosphate from 7,8-dihydroneopterin triphosphate: step 4/4.</text>
</comment>
<evidence type="ECO:0000256" key="4">
    <source>
        <dbReference type="ARBA" id="ARBA00016218"/>
    </source>
</evidence>
<evidence type="ECO:0000256" key="5">
    <source>
        <dbReference type="ARBA" id="ARBA00022679"/>
    </source>
</evidence>
<dbReference type="PANTHER" id="PTHR43071">
    <property type="entry name" value="2-AMINO-4-HYDROXY-6-HYDROXYMETHYLDIHYDROPTERIDINE PYROPHOSPHOKINASE"/>
    <property type="match status" value="1"/>
</dbReference>
<dbReference type="GO" id="GO:0016301">
    <property type="term" value="F:kinase activity"/>
    <property type="evidence" value="ECO:0007669"/>
    <property type="project" value="UniProtKB-KW"/>
</dbReference>
<dbReference type="InterPro" id="IPR035907">
    <property type="entry name" value="Hppk_sf"/>
</dbReference>
<dbReference type="GO" id="GO:0005524">
    <property type="term" value="F:ATP binding"/>
    <property type="evidence" value="ECO:0007669"/>
    <property type="project" value="UniProtKB-KW"/>
</dbReference>
<dbReference type="EMBL" id="CP016171">
    <property type="protein sequence ID" value="ANN70995.1"/>
    <property type="molecule type" value="Genomic_DNA"/>
</dbReference>
<keyword evidence="9" id="KW-0289">Folate biosynthesis</keyword>
<dbReference type="GO" id="GO:0046654">
    <property type="term" value="P:tetrahydrofolate biosynthetic process"/>
    <property type="evidence" value="ECO:0007669"/>
    <property type="project" value="UniProtKB-UniPathway"/>
</dbReference>
<dbReference type="UniPathway" id="UPA00077">
    <property type="reaction ID" value="UER00155"/>
</dbReference>
<dbReference type="AlphaFoldDB" id="A0A193FTN1"/>
<dbReference type="Pfam" id="PF01288">
    <property type="entry name" value="HPPK"/>
    <property type="match status" value="1"/>
</dbReference>
<dbReference type="SUPFAM" id="SSF55083">
    <property type="entry name" value="6-hydroxymethyl-7,8-dihydropterin pyrophosphokinase, HPPK"/>
    <property type="match status" value="1"/>
</dbReference>
<comment type="function">
    <text evidence="10">Catalyzes the transfer of pyrophosphate from adenosine triphosphate (ATP) to 6-hydroxymethyl-7,8-dihydropterin, an enzymatic step in folate biosynthesis pathway.</text>
</comment>
<dbReference type="GO" id="GO:0046656">
    <property type="term" value="P:folic acid biosynthetic process"/>
    <property type="evidence" value="ECO:0007669"/>
    <property type="project" value="UniProtKB-KW"/>
</dbReference>
<dbReference type="CDD" id="cd00483">
    <property type="entry name" value="HPPK"/>
    <property type="match status" value="1"/>
</dbReference>
<feature type="domain" description="7,8-dihydro-6-hydroxymethylpterin-pyrophosphokinase" evidence="13">
    <location>
        <begin position="104"/>
        <end position="115"/>
    </location>
</feature>
<evidence type="ECO:0000256" key="10">
    <source>
        <dbReference type="ARBA" id="ARBA00029409"/>
    </source>
</evidence>
<evidence type="ECO:0000259" key="13">
    <source>
        <dbReference type="PROSITE" id="PS00794"/>
    </source>
</evidence>
<dbReference type="PANTHER" id="PTHR43071:SF1">
    <property type="entry name" value="2-AMINO-4-HYDROXY-6-HYDROXYMETHYLDIHYDROPTERIDINE PYROPHOSPHOKINASE"/>
    <property type="match status" value="1"/>
</dbReference>
<dbReference type="NCBIfam" id="NF010692">
    <property type="entry name" value="PRK14092.1"/>
    <property type="match status" value="1"/>
</dbReference>
<evidence type="ECO:0000256" key="1">
    <source>
        <dbReference type="ARBA" id="ARBA00005051"/>
    </source>
</evidence>
<proteinExistence type="inferred from homology"/>
<evidence type="ECO:0000256" key="12">
    <source>
        <dbReference type="ARBA" id="ARBA00033413"/>
    </source>
</evidence>
<dbReference type="GO" id="GO:0003848">
    <property type="term" value="F:2-amino-4-hydroxy-6-hydroxymethyldihydropteridine diphosphokinase activity"/>
    <property type="evidence" value="ECO:0007669"/>
    <property type="project" value="UniProtKB-EC"/>
</dbReference>
<evidence type="ECO:0000256" key="2">
    <source>
        <dbReference type="ARBA" id="ARBA00005810"/>
    </source>
</evidence>
<sequence length="183" mass="19169">MAATGSGAATPCAVPAGQAIAYIGLGANLGDSAETLRQALRELAAIPGIQDCVASPFYRTAPVDASGPDFVNAVARVATTLAPLALLDALQALELRHGRQRPYRNAPRTLDLDLLLYGDVRMDTPRLTLPHPRMRERAFVLAPLRDLAPGMTLDGAALDTFLARCGGQDIGILPGGDAPAPHR</sequence>
<dbReference type="Gene3D" id="3.30.70.560">
    <property type="entry name" value="7,8-Dihydro-6-hydroxymethylpterin-pyrophosphokinase HPPK"/>
    <property type="match status" value="1"/>
</dbReference>
<keyword evidence="7 14" id="KW-0418">Kinase</keyword>
<evidence type="ECO:0000256" key="7">
    <source>
        <dbReference type="ARBA" id="ARBA00022777"/>
    </source>
</evidence>
<evidence type="ECO:0000256" key="9">
    <source>
        <dbReference type="ARBA" id="ARBA00022909"/>
    </source>
</evidence>
<evidence type="ECO:0000256" key="3">
    <source>
        <dbReference type="ARBA" id="ARBA00013253"/>
    </source>
</evidence>
<evidence type="ECO:0000313" key="15">
    <source>
        <dbReference type="Proteomes" id="UP000092213"/>
    </source>
</evidence>
<reference evidence="14 15" key="1">
    <citation type="submission" date="2016-06" db="EMBL/GenBank/DDBJ databases">
        <title>Complete genome sequences of Bordetella bronchialis and Bordetella flabilis.</title>
        <authorList>
            <person name="LiPuma J.J."/>
            <person name="Spilker T."/>
        </authorList>
    </citation>
    <scope>NUCLEOTIDE SEQUENCE [LARGE SCALE GENOMIC DNA]</scope>
    <source>
        <strain evidence="14 15">AU17976</strain>
    </source>
</reference>
<dbReference type="EC" id="2.7.6.3" evidence="3"/>
<evidence type="ECO:0000256" key="8">
    <source>
        <dbReference type="ARBA" id="ARBA00022840"/>
    </source>
</evidence>
<keyword evidence="8" id="KW-0067">ATP-binding</keyword>